<organism evidence="2 3">
    <name type="scientific">Hermetia illucens</name>
    <name type="common">Black soldier fly</name>
    <dbReference type="NCBI Taxonomy" id="343691"/>
    <lineage>
        <taxon>Eukaryota</taxon>
        <taxon>Metazoa</taxon>
        <taxon>Ecdysozoa</taxon>
        <taxon>Arthropoda</taxon>
        <taxon>Hexapoda</taxon>
        <taxon>Insecta</taxon>
        <taxon>Pterygota</taxon>
        <taxon>Neoptera</taxon>
        <taxon>Endopterygota</taxon>
        <taxon>Diptera</taxon>
        <taxon>Brachycera</taxon>
        <taxon>Stratiomyomorpha</taxon>
        <taxon>Stratiomyidae</taxon>
        <taxon>Hermetiinae</taxon>
        <taxon>Hermetia</taxon>
    </lineage>
</organism>
<dbReference type="AlphaFoldDB" id="A0A7R8UNF9"/>
<evidence type="ECO:0008006" key="4">
    <source>
        <dbReference type="Google" id="ProtNLM"/>
    </source>
</evidence>
<accession>A0A7R8UNF9</accession>
<keyword evidence="1" id="KW-0472">Membrane</keyword>
<evidence type="ECO:0000313" key="2">
    <source>
        <dbReference type="EMBL" id="CAD7083979.1"/>
    </source>
</evidence>
<dbReference type="InParanoid" id="A0A7R8UNF9"/>
<name>A0A7R8UNF9_HERIL</name>
<keyword evidence="3" id="KW-1185">Reference proteome</keyword>
<feature type="transmembrane region" description="Helical" evidence="1">
    <location>
        <begin position="187"/>
        <end position="208"/>
    </location>
</feature>
<sequence length="218" mass="25077">MVFHKINSAKYARSEDDHYCRTSNFTEKMASKEVSFFGQQRIPPSWITFNQEFEKIKREETVFVNLTSRFTIRKCCEGYKEITPLFGFPKCVSVCVNGKWNPTAKLCDCNRNYGGKFCDKNCKLGECVDQPLDYSEVEKVDKIAIRRHLQPKKMKLGEAPNKTTSLPRRQEFALTFDHKLAYQNRTLIGILFAVTSITIYLVGVAIIFKSAENANSEL</sequence>
<proteinExistence type="predicted"/>
<protein>
    <recommendedName>
        <fullName evidence="4">EGF-like domain-containing protein</fullName>
    </recommendedName>
</protein>
<dbReference type="EMBL" id="LR899011">
    <property type="protein sequence ID" value="CAD7083979.1"/>
    <property type="molecule type" value="Genomic_DNA"/>
</dbReference>
<keyword evidence="1" id="KW-0812">Transmembrane</keyword>
<evidence type="ECO:0000256" key="1">
    <source>
        <dbReference type="SAM" id="Phobius"/>
    </source>
</evidence>
<dbReference type="Proteomes" id="UP000594454">
    <property type="component" value="Chromosome 3"/>
</dbReference>
<gene>
    <name evidence="2" type="ORF">HERILL_LOCUS6900</name>
</gene>
<reference evidence="2 3" key="1">
    <citation type="submission" date="2020-11" db="EMBL/GenBank/DDBJ databases">
        <authorList>
            <person name="Wallbank WR R."/>
            <person name="Pardo Diaz C."/>
            <person name="Kozak K."/>
            <person name="Martin S."/>
            <person name="Jiggins C."/>
            <person name="Moest M."/>
            <person name="Warren A I."/>
            <person name="Generalovic N T."/>
            <person name="Byers J.R.P. K."/>
            <person name="Montejo-Kovacevich G."/>
            <person name="Yen C E."/>
        </authorList>
    </citation>
    <scope>NUCLEOTIDE SEQUENCE [LARGE SCALE GENOMIC DNA]</scope>
</reference>
<keyword evidence="1" id="KW-1133">Transmembrane helix</keyword>
<evidence type="ECO:0000313" key="3">
    <source>
        <dbReference type="Proteomes" id="UP000594454"/>
    </source>
</evidence>